<dbReference type="Proteomes" id="UP001310386">
    <property type="component" value="Unassembled WGS sequence"/>
</dbReference>
<keyword evidence="3" id="KW-0548">Nucleotidyltransferase</keyword>
<organism evidence="3 4">
    <name type="scientific">Ferviditalea candida</name>
    <dbReference type="NCBI Taxonomy" id="3108399"/>
    <lineage>
        <taxon>Bacteria</taxon>
        <taxon>Bacillati</taxon>
        <taxon>Bacillota</taxon>
        <taxon>Bacilli</taxon>
        <taxon>Bacillales</taxon>
        <taxon>Paenibacillaceae</taxon>
        <taxon>Ferviditalea</taxon>
    </lineage>
</organism>
<feature type="transmembrane region" description="Helical" evidence="1">
    <location>
        <begin position="6"/>
        <end position="30"/>
    </location>
</feature>
<evidence type="ECO:0000259" key="2">
    <source>
        <dbReference type="PROSITE" id="PS50887"/>
    </source>
</evidence>
<evidence type="ECO:0000313" key="3">
    <source>
        <dbReference type="EMBL" id="MEB3100198.1"/>
    </source>
</evidence>
<dbReference type="InterPro" id="IPR050469">
    <property type="entry name" value="Diguanylate_Cyclase"/>
</dbReference>
<keyword evidence="3" id="KW-0808">Transferase</keyword>
<dbReference type="InterPro" id="IPR043128">
    <property type="entry name" value="Rev_trsase/Diguanyl_cyclase"/>
</dbReference>
<feature type="transmembrane region" description="Helical" evidence="1">
    <location>
        <begin position="75"/>
        <end position="94"/>
    </location>
</feature>
<reference evidence="3" key="1">
    <citation type="submission" date="2023-12" db="EMBL/GenBank/DDBJ databases">
        <title>Fervidustalea candida gen. nov., sp. nov., a novel member of the family Paenibacillaceae isolated from a geothermal area.</title>
        <authorList>
            <person name="Li W.-J."/>
            <person name="Jiao J.-Y."/>
            <person name="Chen Y."/>
        </authorList>
    </citation>
    <scope>NUCLEOTIDE SEQUENCE</scope>
    <source>
        <strain evidence="3">SYSU GA230002</strain>
    </source>
</reference>
<dbReference type="GO" id="GO:0052621">
    <property type="term" value="F:diguanylate cyclase activity"/>
    <property type="evidence" value="ECO:0007669"/>
    <property type="project" value="UniProtKB-EC"/>
</dbReference>
<keyword evidence="1" id="KW-1133">Transmembrane helix</keyword>
<dbReference type="CDD" id="cd01949">
    <property type="entry name" value="GGDEF"/>
    <property type="match status" value="1"/>
</dbReference>
<dbReference type="SUPFAM" id="SSF55073">
    <property type="entry name" value="Nucleotide cyclase"/>
    <property type="match status" value="1"/>
</dbReference>
<dbReference type="InterPro" id="IPR000160">
    <property type="entry name" value="GGDEF_dom"/>
</dbReference>
<protein>
    <submittedName>
        <fullName evidence="3">Diguanylate cyclase</fullName>
        <ecNumber evidence="3">2.7.7.65</ecNumber>
    </submittedName>
</protein>
<feature type="transmembrane region" description="Helical" evidence="1">
    <location>
        <begin position="106"/>
        <end position="125"/>
    </location>
</feature>
<dbReference type="Gene3D" id="3.30.70.270">
    <property type="match status" value="1"/>
</dbReference>
<evidence type="ECO:0000313" key="4">
    <source>
        <dbReference type="Proteomes" id="UP001310386"/>
    </source>
</evidence>
<keyword evidence="4" id="KW-1185">Reference proteome</keyword>
<accession>A0ABU5ZCH0</accession>
<dbReference type="EC" id="2.7.7.65" evidence="3"/>
<dbReference type="EMBL" id="JAYJLD010000001">
    <property type="protein sequence ID" value="MEB3100198.1"/>
    <property type="molecule type" value="Genomic_DNA"/>
</dbReference>
<sequence length="385" mass="44537">MYISDLLYGSLGRIVATFSIIVIVLMMFLVSLRLYHSRRKKAYLSFAVSLLIIMIQYFLMSVWEISNHAMDTDSGYTAQLLQVVAFILMNMGIYQLYNASRRREFVLFYFFLASTAVIGALRFYFVRLEAEPTLQFLHFHNMWIEIYVLFLTFLSFYLIAPNVGQHIKYQFSLTVYFLVQAAHILNTYVMKQELAVFSVAENFLPIIYYITLFMIIFERVVELLQAVYTSAITDGLTGLFNRHYLINRIHQYVKEKKNISLIFGDIDNFKKLNDTSGHQTGDKILKQVARIMKEESEEVGIAGRYGGEEMVIVLTDTSLRVENLAERVRKRVEEETGITISLGYSKYRNGISAEELIKQADQAMYHSKKTGKNKVTGFPQKSLAH</sequence>
<feature type="transmembrane region" description="Helical" evidence="1">
    <location>
        <begin position="195"/>
        <end position="217"/>
    </location>
</feature>
<dbReference type="InterPro" id="IPR029787">
    <property type="entry name" value="Nucleotide_cyclase"/>
</dbReference>
<feature type="transmembrane region" description="Helical" evidence="1">
    <location>
        <begin position="137"/>
        <end position="159"/>
    </location>
</feature>
<dbReference type="NCBIfam" id="TIGR00254">
    <property type="entry name" value="GGDEF"/>
    <property type="match status" value="1"/>
</dbReference>
<keyword evidence="1" id="KW-0812">Transmembrane</keyword>
<feature type="transmembrane region" description="Helical" evidence="1">
    <location>
        <begin position="42"/>
        <end position="63"/>
    </location>
</feature>
<gene>
    <name evidence="3" type="ORF">VF724_00815</name>
</gene>
<dbReference type="RefSeq" id="WP_371752305.1">
    <property type="nucleotide sequence ID" value="NZ_JAYJLD010000001.1"/>
</dbReference>
<dbReference type="Pfam" id="PF00990">
    <property type="entry name" value="GGDEF"/>
    <property type="match status" value="1"/>
</dbReference>
<keyword evidence="1" id="KW-0472">Membrane</keyword>
<proteinExistence type="predicted"/>
<name>A0ABU5ZCH0_9BACL</name>
<feature type="domain" description="GGDEF" evidence="2">
    <location>
        <begin position="257"/>
        <end position="380"/>
    </location>
</feature>
<dbReference type="PANTHER" id="PTHR45138:SF9">
    <property type="entry name" value="DIGUANYLATE CYCLASE DGCM-RELATED"/>
    <property type="match status" value="1"/>
</dbReference>
<dbReference type="PANTHER" id="PTHR45138">
    <property type="entry name" value="REGULATORY COMPONENTS OF SENSORY TRANSDUCTION SYSTEM"/>
    <property type="match status" value="1"/>
</dbReference>
<dbReference type="SMART" id="SM00267">
    <property type="entry name" value="GGDEF"/>
    <property type="match status" value="1"/>
</dbReference>
<evidence type="ECO:0000256" key="1">
    <source>
        <dbReference type="SAM" id="Phobius"/>
    </source>
</evidence>
<comment type="caution">
    <text evidence="3">The sequence shown here is derived from an EMBL/GenBank/DDBJ whole genome shotgun (WGS) entry which is preliminary data.</text>
</comment>
<dbReference type="PROSITE" id="PS50887">
    <property type="entry name" value="GGDEF"/>
    <property type="match status" value="1"/>
</dbReference>